<keyword evidence="1" id="KW-0472">Membrane</keyword>
<reference evidence="2" key="1">
    <citation type="journal article" date="2011" name="PLoS Biol.">
        <title>Gene gain and loss during evolution of obligate parasitism in the white rust pathogen of Arabidopsis thaliana.</title>
        <authorList>
            <person name="Kemen E."/>
            <person name="Gardiner A."/>
            <person name="Schultz-Larsen T."/>
            <person name="Kemen A.C."/>
            <person name="Balmuth A.L."/>
            <person name="Robert-Seilaniantz A."/>
            <person name="Bailey K."/>
            <person name="Holub E."/>
            <person name="Studholme D.J."/>
            <person name="Maclean D."/>
            <person name="Jones J.D."/>
        </authorList>
    </citation>
    <scope>NUCLEOTIDE SEQUENCE</scope>
</reference>
<dbReference type="EMBL" id="FR824279">
    <property type="protein sequence ID" value="CCA24336.1"/>
    <property type="molecule type" value="Genomic_DNA"/>
</dbReference>
<sequence length="95" mass="10876">MLDQDGDDTQLLNYYQGLDFLINLIVSFFPYSLKMHISVFHAKVAQMMIAINIGEILCISVFLFERRANLQSDELLSHLEVATSYRVIFAPCSDL</sequence>
<accession>F0WSL0</accession>
<keyword evidence="1" id="KW-1133">Transmembrane helix</keyword>
<gene>
    <name evidence="2" type="primary">AlNc14C234G9354</name>
    <name evidence="2" type="ORF">ALNC14_104800</name>
</gene>
<evidence type="ECO:0000313" key="2">
    <source>
        <dbReference type="EMBL" id="CCA24336.1"/>
    </source>
</evidence>
<name>F0WSL0_9STRA</name>
<dbReference type="AlphaFoldDB" id="F0WSL0"/>
<evidence type="ECO:0000256" key="1">
    <source>
        <dbReference type="SAM" id="Phobius"/>
    </source>
</evidence>
<reference evidence="2" key="2">
    <citation type="submission" date="2011-02" db="EMBL/GenBank/DDBJ databases">
        <authorList>
            <person name="MacLean D."/>
        </authorList>
    </citation>
    <scope>NUCLEOTIDE SEQUENCE</scope>
</reference>
<organism evidence="2">
    <name type="scientific">Albugo laibachii Nc14</name>
    <dbReference type="NCBI Taxonomy" id="890382"/>
    <lineage>
        <taxon>Eukaryota</taxon>
        <taxon>Sar</taxon>
        <taxon>Stramenopiles</taxon>
        <taxon>Oomycota</taxon>
        <taxon>Peronosporomycetes</taxon>
        <taxon>Albuginales</taxon>
        <taxon>Albuginaceae</taxon>
        <taxon>Albugo</taxon>
    </lineage>
</organism>
<protein>
    <submittedName>
        <fullName evidence="2">AlNc14C234G9354 protein</fullName>
    </submittedName>
</protein>
<feature type="transmembrane region" description="Helical" evidence="1">
    <location>
        <begin position="12"/>
        <end position="32"/>
    </location>
</feature>
<proteinExistence type="predicted"/>
<dbReference type="HOGENOM" id="CLU_2377143_0_0_1"/>
<keyword evidence="1" id="KW-0812">Transmembrane</keyword>